<proteinExistence type="predicted"/>
<dbReference type="InterPro" id="IPR020846">
    <property type="entry name" value="MFS_dom"/>
</dbReference>
<dbReference type="PANTHER" id="PTHR43266">
    <property type="entry name" value="MACROLIDE-EFFLUX PROTEIN"/>
    <property type="match status" value="1"/>
</dbReference>
<keyword evidence="6 7" id="KW-0472">Membrane</keyword>
<evidence type="ECO:0000256" key="2">
    <source>
        <dbReference type="ARBA" id="ARBA00022448"/>
    </source>
</evidence>
<keyword evidence="2" id="KW-0813">Transport</keyword>
<evidence type="ECO:0000256" key="1">
    <source>
        <dbReference type="ARBA" id="ARBA00004651"/>
    </source>
</evidence>
<comment type="subcellular location">
    <subcellularLocation>
        <location evidence="1">Cell membrane</location>
        <topology evidence="1">Multi-pass membrane protein</topology>
    </subcellularLocation>
</comment>
<dbReference type="PANTHER" id="PTHR43266:SF8">
    <property type="entry name" value="MACROLIDE-EFFLUX PROTEIN"/>
    <property type="match status" value="1"/>
</dbReference>
<feature type="domain" description="Major facilitator superfamily (MFS) profile" evidence="8">
    <location>
        <begin position="28"/>
        <end position="414"/>
    </location>
</feature>
<evidence type="ECO:0000313" key="10">
    <source>
        <dbReference type="Proteomes" id="UP001154312"/>
    </source>
</evidence>
<evidence type="ECO:0000256" key="3">
    <source>
        <dbReference type="ARBA" id="ARBA00022475"/>
    </source>
</evidence>
<evidence type="ECO:0000259" key="8">
    <source>
        <dbReference type="PROSITE" id="PS50850"/>
    </source>
</evidence>
<dbReference type="InterPro" id="IPR036259">
    <property type="entry name" value="MFS_trans_sf"/>
</dbReference>
<dbReference type="CDD" id="cd06173">
    <property type="entry name" value="MFS_MefA_like"/>
    <property type="match status" value="1"/>
</dbReference>
<dbReference type="AlphaFoldDB" id="A0A9X4JVB0"/>
<evidence type="ECO:0000256" key="7">
    <source>
        <dbReference type="SAM" id="Phobius"/>
    </source>
</evidence>
<evidence type="ECO:0000256" key="5">
    <source>
        <dbReference type="ARBA" id="ARBA00022989"/>
    </source>
</evidence>
<evidence type="ECO:0000256" key="6">
    <source>
        <dbReference type="ARBA" id="ARBA00023136"/>
    </source>
</evidence>
<dbReference type="GO" id="GO:0005886">
    <property type="term" value="C:plasma membrane"/>
    <property type="evidence" value="ECO:0007669"/>
    <property type="project" value="UniProtKB-SubCell"/>
</dbReference>
<accession>A0A9X4JVB0</accession>
<feature type="transmembrane region" description="Helical" evidence="7">
    <location>
        <begin position="95"/>
        <end position="116"/>
    </location>
</feature>
<gene>
    <name evidence="9" type="ORF">L7E55_02235</name>
</gene>
<dbReference type="SUPFAM" id="SSF103473">
    <property type="entry name" value="MFS general substrate transporter"/>
    <property type="match status" value="1"/>
</dbReference>
<keyword evidence="3" id="KW-1003">Cell membrane</keyword>
<keyword evidence="4 7" id="KW-0812">Transmembrane</keyword>
<name>A0A9X4JVB0_9FIRM</name>
<protein>
    <submittedName>
        <fullName evidence="9">MFS transporter</fullName>
    </submittedName>
</protein>
<keyword evidence="10" id="KW-1185">Reference proteome</keyword>
<evidence type="ECO:0000256" key="4">
    <source>
        <dbReference type="ARBA" id="ARBA00022692"/>
    </source>
</evidence>
<feature type="transmembrane region" description="Helical" evidence="7">
    <location>
        <begin position="394"/>
        <end position="414"/>
    </location>
</feature>
<keyword evidence="5 7" id="KW-1133">Transmembrane helix</keyword>
<feature type="transmembrane region" description="Helical" evidence="7">
    <location>
        <begin position="156"/>
        <end position="178"/>
    </location>
</feature>
<comment type="caution">
    <text evidence="9">The sequence shown here is derived from an EMBL/GenBank/DDBJ whole genome shotgun (WGS) entry which is preliminary data.</text>
</comment>
<dbReference type="Proteomes" id="UP001154312">
    <property type="component" value="Unassembled WGS sequence"/>
</dbReference>
<feature type="transmembrane region" description="Helical" evidence="7">
    <location>
        <begin position="31"/>
        <end position="55"/>
    </location>
</feature>
<feature type="transmembrane region" description="Helical" evidence="7">
    <location>
        <begin position="184"/>
        <end position="205"/>
    </location>
</feature>
<sequence length="425" mass="47109">MGSRYICARRREKSTLTQGTAAFFRNRFIRAILLSGIFLQVGIWVRNFAILLFVMERTNNNPFAVSLISVAEFTPIFLFSFIGGTYADRWRPKRTMVLCDLLSALSVFMVLLTIIFGTWEAVFLVTFISAILSQFSQPSAMKLFKVHVPMEQIQMGMAMFQTLMAIFMIIGPLLGTFVFQRFGIHVAISVMGVAFLLSAGALTFLPPDKKDCDRHDSDFTRELADGFRYVWHNKVLTALGGVFVTAGLAVGVIQPLGIFVVIERLGLPKENLQWLMMVNGAAMLVGGGAIIGFSKKIAAQKLLATGLLVSAVSVVGVGLSTSLIITLCFQFFNGLFFPCIHTGINTLILNMTKEEFVGRVNGVLNPMFMGAMVIMMSLAGWLKTRFSLVGMYEMSGIMFFVGMLLIVPIFNMNVSQRLYKTADKE</sequence>
<feature type="transmembrane region" description="Helical" evidence="7">
    <location>
        <begin position="235"/>
        <end position="262"/>
    </location>
</feature>
<feature type="transmembrane region" description="Helical" evidence="7">
    <location>
        <begin position="61"/>
        <end position="83"/>
    </location>
</feature>
<dbReference type="EMBL" id="JAKOAV010000002">
    <property type="protein sequence ID" value="MDF9407183.1"/>
    <property type="molecule type" value="Genomic_DNA"/>
</dbReference>
<evidence type="ECO:0000313" key="9">
    <source>
        <dbReference type="EMBL" id="MDF9407183.1"/>
    </source>
</evidence>
<dbReference type="InterPro" id="IPR011701">
    <property type="entry name" value="MFS"/>
</dbReference>
<reference evidence="9" key="1">
    <citation type="submission" date="2022-02" db="EMBL/GenBank/DDBJ databases">
        <authorList>
            <person name="Leng L."/>
        </authorList>
    </citation>
    <scope>NUCLEOTIDE SEQUENCE</scope>
    <source>
        <strain evidence="9">JI</strain>
    </source>
</reference>
<feature type="transmembrane region" description="Helical" evidence="7">
    <location>
        <begin position="274"/>
        <end position="293"/>
    </location>
</feature>
<organism evidence="9 10">
    <name type="scientific">Pelotomaculum isophthalicicum JI</name>
    <dbReference type="NCBI Taxonomy" id="947010"/>
    <lineage>
        <taxon>Bacteria</taxon>
        <taxon>Bacillati</taxon>
        <taxon>Bacillota</taxon>
        <taxon>Clostridia</taxon>
        <taxon>Eubacteriales</taxon>
        <taxon>Desulfotomaculaceae</taxon>
        <taxon>Pelotomaculum</taxon>
    </lineage>
</organism>
<dbReference type="PROSITE" id="PS50850">
    <property type="entry name" value="MFS"/>
    <property type="match status" value="1"/>
</dbReference>
<dbReference type="Pfam" id="PF07690">
    <property type="entry name" value="MFS_1"/>
    <property type="match status" value="1"/>
</dbReference>
<dbReference type="Gene3D" id="1.20.1250.20">
    <property type="entry name" value="MFS general substrate transporter like domains"/>
    <property type="match status" value="1"/>
</dbReference>
<feature type="transmembrane region" description="Helical" evidence="7">
    <location>
        <begin position="302"/>
        <end position="325"/>
    </location>
</feature>
<dbReference type="GO" id="GO:0022857">
    <property type="term" value="F:transmembrane transporter activity"/>
    <property type="evidence" value="ECO:0007669"/>
    <property type="project" value="InterPro"/>
</dbReference>
<feature type="transmembrane region" description="Helical" evidence="7">
    <location>
        <begin position="363"/>
        <end position="382"/>
    </location>
</feature>